<keyword evidence="6 11" id="KW-0472">Membrane</keyword>
<evidence type="ECO:0000256" key="6">
    <source>
        <dbReference type="ARBA" id="ARBA00023136"/>
    </source>
</evidence>
<keyword evidence="5 11" id="KW-1133">Transmembrane helix</keyword>
<comment type="caution">
    <text evidence="12">The sequence shown here is derived from an EMBL/GenBank/DDBJ whole genome shotgun (WGS) entry which is preliminary data.</text>
</comment>
<feature type="transmembrane region" description="Helical" evidence="11">
    <location>
        <begin position="726"/>
        <end position="745"/>
    </location>
</feature>
<dbReference type="Pfam" id="PF03552">
    <property type="entry name" value="Cellulose_synt"/>
    <property type="match status" value="2"/>
</dbReference>
<dbReference type="Proteomes" id="UP001165190">
    <property type="component" value="Unassembled WGS sequence"/>
</dbReference>
<feature type="active site" evidence="8">
    <location>
        <position position="155"/>
    </location>
</feature>
<dbReference type="InterPro" id="IPR029044">
    <property type="entry name" value="Nucleotide-diphossugar_trans"/>
</dbReference>
<dbReference type="GO" id="GO:0012505">
    <property type="term" value="C:endomembrane system"/>
    <property type="evidence" value="ECO:0007669"/>
    <property type="project" value="UniProtKB-SubCell"/>
</dbReference>
<evidence type="ECO:0000256" key="8">
    <source>
        <dbReference type="PIRSR" id="PIRSR605150-1"/>
    </source>
</evidence>
<evidence type="ECO:0000256" key="5">
    <source>
        <dbReference type="ARBA" id="ARBA00022989"/>
    </source>
</evidence>
<dbReference type="PANTHER" id="PTHR13301">
    <property type="entry name" value="X-BOX TRANSCRIPTION FACTOR-RELATED"/>
    <property type="match status" value="1"/>
</dbReference>
<feature type="binding site" evidence="9">
    <location>
        <position position="125"/>
    </location>
    <ligand>
        <name>UDP-alpha-D-glucose</name>
        <dbReference type="ChEBI" id="CHEBI:58885"/>
    </ligand>
</feature>
<evidence type="ECO:0000256" key="9">
    <source>
        <dbReference type="PIRSR" id="PIRSR605150-2"/>
    </source>
</evidence>
<gene>
    <name evidence="12" type="ORF">HRI_001311700</name>
</gene>
<dbReference type="OrthoDB" id="72851at2759"/>
<keyword evidence="4 11" id="KW-0812">Transmembrane</keyword>
<keyword evidence="3" id="KW-0808">Transferase</keyword>
<keyword evidence="7" id="KW-0961">Cell wall biogenesis/degradation</keyword>
<evidence type="ECO:0000313" key="12">
    <source>
        <dbReference type="EMBL" id="GMI76424.1"/>
    </source>
</evidence>
<feature type="binding site" evidence="10">
    <location>
        <position position="292"/>
    </location>
    <ligand>
        <name>Mn(2+)</name>
        <dbReference type="ChEBI" id="CHEBI:29035"/>
    </ligand>
</feature>
<evidence type="ECO:0000256" key="4">
    <source>
        <dbReference type="ARBA" id="ARBA00022692"/>
    </source>
</evidence>
<feature type="transmembrane region" description="Helical" evidence="11">
    <location>
        <begin position="694"/>
        <end position="714"/>
    </location>
</feature>
<dbReference type="GO" id="GO:0071555">
    <property type="term" value="P:cell wall organization"/>
    <property type="evidence" value="ECO:0007669"/>
    <property type="project" value="UniProtKB-KW"/>
</dbReference>
<feature type="transmembrane region" description="Helical" evidence="11">
    <location>
        <begin position="567"/>
        <end position="589"/>
    </location>
</feature>
<evidence type="ECO:0000256" key="3">
    <source>
        <dbReference type="ARBA" id="ARBA00022679"/>
    </source>
</evidence>
<feature type="active site" evidence="8">
    <location>
        <position position="458"/>
    </location>
</feature>
<sequence>MGSPSLKDQYYTTSGHFNSPPFHTVERLPWTGLNRVFAAIYGCAILALLYHHAQTLANSTTLASFSITLSLLISDLVLTFMWVYAQAFRMCPIRRKQYPENLKRLVKEEDFPALDVFICTADPYKEPPMGVVNTALSLMAYDYPTEKISVYVSDDGGSAFTLLAFMEAAKFAGHWLPFCRKKNIMDRRPDAYFSSPQSSSSDADEIKEIYESMKGRVENAMNRGEVDEIYVNNDEEREAFNKWEAGFTPQDHPTVIQVLLDSRHNKDITGHFLPNLIYVSRQKSKTSPHHFKAGALNVLLRVSTIMTNAPIILTQDCDMYSNDPGTPLRMLCYACDPAIQSTLGFVQFPQRFQGINKYDTYGCEFKHLARLHPRGVDGLRGSFYCGTGTFFRRRALFGVPSTSVKTNILELSPDYVVKKHIKSQDVLELAHKVASCNYENQTEWGSKMGFRYGTLAEDYYTGYQLHCEGWRSIFGDPERAAFLGEIPINLVDVLNQCKRWAVGLLEVGSYGYSRIIFGTHSMGSLMCLCYSHYMFWPMLSIPTTIYAFLPALALFNGVSVFPKISEPWFFLYLFLVTGAYGQDFLEYVVDGSTFSKWWNAQRMWMIRNLSSFSFGTVECLLKSIGLSTYGFTVTSKVVDDEQKKRYSRGVFEFGVSSPLFVPPTTAAIINLVSFIWGAISIYNGDRDVGERLLMQMLLAGCIVMKCFPIYEAIALRSDSGKMPAKITIFAIFLTGALYAIASIIFK</sequence>
<evidence type="ECO:0000256" key="11">
    <source>
        <dbReference type="SAM" id="Phobius"/>
    </source>
</evidence>
<dbReference type="InterPro" id="IPR005150">
    <property type="entry name" value="Cellulose_synth"/>
</dbReference>
<keyword evidence="2" id="KW-0328">Glycosyltransferase</keyword>
<dbReference type="GO" id="GO:0016020">
    <property type="term" value="C:membrane"/>
    <property type="evidence" value="ECO:0007669"/>
    <property type="project" value="InterPro"/>
</dbReference>
<organism evidence="12 13">
    <name type="scientific">Hibiscus trionum</name>
    <name type="common">Flower of an hour</name>
    <dbReference type="NCBI Taxonomy" id="183268"/>
    <lineage>
        <taxon>Eukaryota</taxon>
        <taxon>Viridiplantae</taxon>
        <taxon>Streptophyta</taxon>
        <taxon>Embryophyta</taxon>
        <taxon>Tracheophyta</taxon>
        <taxon>Spermatophyta</taxon>
        <taxon>Magnoliopsida</taxon>
        <taxon>eudicotyledons</taxon>
        <taxon>Gunneridae</taxon>
        <taxon>Pentapetalae</taxon>
        <taxon>rosids</taxon>
        <taxon>malvids</taxon>
        <taxon>Malvales</taxon>
        <taxon>Malvaceae</taxon>
        <taxon>Malvoideae</taxon>
        <taxon>Hibiscus</taxon>
    </lineage>
</organism>
<feature type="transmembrane region" description="Helical" evidence="11">
    <location>
        <begin position="659"/>
        <end position="682"/>
    </location>
</feature>
<dbReference type="SUPFAM" id="SSF53448">
    <property type="entry name" value="Nucleotide-diphospho-sugar transferases"/>
    <property type="match status" value="1"/>
</dbReference>
<feature type="binding site" evidence="9">
    <location>
        <position position="155"/>
    </location>
    <ligand>
        <name>UDP-alpha-D-glucose</name>
        <dbReference type="ChEBI" id="CHEBI:58885"/>
    </ligand>
</feature>
<feature type="binding site" evidence="10">
    <location>
        <position position="316"/>
    </location>
    <ligand>
        <name>Mn(2+)</name>
        <dbReference type="ChEBI" id="CHEBI:29035"/>
    </ligand>
</feature>
<dbReference type="AlphaFoldDB" id="A0A9W7HF80"/>
<comment type="subcellular location">
    <subcellularLocation>
        <location evidence="1">Endomembrane system</location>
        <topology evidence="1">Multi-pass membrane protein</topology>
    </subcellularLocation>
</comment>
<accession>A0A9W7HF80</accession>
<evidence type="ECO:0000256" key="10">
    <source>
        <dbReference type="PIRSR" id="PIRSR605150-3"/>
    </source>
</evidence>
<dbReference type="Gene3D" id="3.90.550.10">
    <property type="entry name" value="Spore Coat Polysaccharide Biosynthesis Protein SpsA, Chain A"/>
    <property type="match status" value="2"/>
</dbReference>
<feature type="transmembrane region" description="Helical" evidence="11">
    <location>
        <begin position="609"/>
        <end position="638"/>
    </location>
</feature>
<feature type="binding site" evidence="9">
    <location>
        <position position="126"/>
    </location>
    <ligand>
        <name>UDP-alpha-D-glucose</name>
        <dbReference type="ChEBI" id="CHEBI:58885"/>
    </ligand>
</feature>
<dbReference type="GO" id="GO:0016760">
    <property type="term" value="F:cellulose synthase (UDP-forming) activity"/>
    <property type="evidence" value="ECO:0007669"/>
    <property type="project" value="InterPro"/>
</dbReference>
<name>A0A9W7HF80_HIBTR</name>
<feature type="transmembrane region" description="Helical" evidence="11">
    <location>
        <begin position="62"/>
        <end position="85"/>
    </location>
</feature>
<evidence type="ECO:0000256" key="1">
    <source>
        <dbReference type="ARBA" id="ARBA00004127"/>
    </source>
</evidence>
<keyword evidence="13" id="KW-1185">Reference proteome</keyword>
<evidence type="ECO:0000256" key="2">
    <source>
        <dbReference type="ARBA" id="ARBA00022676"/>
    </source>
</evidence>
<dbReference type="GO" id="GO:0030244">
    <property type="term" value="P:cellulose biosynthetic process"/>
    <property type="evidence" value="ECO:0007669"/>
    <property type="project" value="InterPro"/>
</dbReference>
<reference evidence="12" key="1">
    <citation type="submission" date="2023-05" db="EMBL/GenBank/DDBJ databases">
        <title>Genome and transcriptome analyses reveal genes involved in the formation of fine ridges on petal epidermal cells in Hibiscus trionum.</title>
        <authorList>
            <person name="Koshimizu S."/>
            <person name="Masuda S."/>
            <person name="Ishii T."/>
            <person name="Shirasu K."/>
            <person name="Hoshino A."/>
            <person name="Arita M."/>
        </authorList>
    </citation>
    <scope>NUCLEOTIDE SEQUENCE</scope>
    <source>
        <strain evidence="12">Hamamatsu line</strain>
    </source>
</reference>
<protein>
    <submittedName>
        <fullName evidence="12">Cellulose synthase like G3, ARABIDOPSIS THALIANA CELLULOSE SYNTHASE-LIKE G3</fullName>
    </submittedName>
</protein>
<dbReference type="FunFam" id="3.90.550.10:FF:000135">
    <property type="entry name" value="Cellulose synthase-like protein G3"/>
    <property type="match status" value="1"/>
</dbReference>
<feature type="transmembrane region" description="Helical" evidence="11">
    <location>
        <begin position="32"/>
        <end position="50"/>
    </location>
</feature>
<proteinExistence type="predicted"/>
<evidence type="ECO:0000256" key="7">
    <source>
        <dbReference type="ARBA" id="ARBA00023316"/>
    </source>
</evidence>
<dbReference type="EMBL" id="BSYR01000012">
    <property type="protein sequence ID" value="GMI76424.1"/>
    <property type="molecule type" value="Genomic_DNA"/>
</dbReference>
<feature type="transmembrane region" description="Helical" evidence="11">
    <location>
        <begin position="533"/>
        <end position="555"/>
    </location>
</feature>
<evidence type="ECO:0000313" key="13">
    <source>
        <dbReference type="Proteomes" id="UP001165190"/>
    </source>
</evidence>